<feature type="compositionally biased region" description="Low complexity" evidence="1">
    <location>
        <begin position="106"/>
        <end position="119"/>
    </location>
</feature>
<organism evidence="3 4">
    <name type="scientific">Aliivibrio wodanis</name>
    <dbReference type="NCBI Taxonomy" id="80852"/>
    <lineage>
        <taxon>Bacteria</taxon>
        <taxon>Pseudomonadati</taxon>
        <taxon>Pseudomonadota</taxon>
        <taxon>Gammaproteobacteria</taxon>
        <taxon>Vibrionales</taxon>
        <taxon>Vibrionaceae</taxon>
        <taxon>Aliivibrio</taxon>
    </lineage>
</organism>
<evidence type="ECO:0000313" key="4">
    <source>
        <dbReference type="Proteomes" id="UP000032427"/>
    </source>
</evidence>
<dbReference type="STRING" id="80852.AWOD_II_0982"/>
<keyword evidence="2" id="KW-0472">Membrane</keyword>
<keyword evidence="4" id="KW-1185">Reference proteome</keyword>
<dbReference type="Proteomes" id="UP000032427">
    <property type="component" value="Chromosome 2"/>
</dbReference>
<accession>A0A090I7P2</accession>
<feature type="region of interest" description="Disordered" evidence="1">
    <location>
        <begin position="99"/>
        <end position="125"/>
    </location>
</feature>
<evidence type="ECO:0000256" key="1">
    <source>
        <dbReference type="SAM" id="MobiDB-lite"/>
    </source>
</evidence>
<dbReference type="HOGENOM" id="CLU_166883_0_0_6"/>
<gene>
    <name evidence="3" type="ORF">AWOD_II_0982</name>
</gene>
<dbReference type="PATRIC" id="fig|80852.17.peg.3781"/>
<proteinExistence type="predicted"/>
<feature type="transmembrane region" description="Helical" evidence="2">
    <location>
        <begin position="15"/>
        <end position="37"/>
    </location>
</feature>
<evidence type="ECO:0000313" key="3">
    <source>
        <dbReference type="EMBL" id="CED57601.1"/>
    </source>
</evidence>
<dbReference type="OrthoDB" id="6400409at2"/>
<reference evidence="4" key="1">
    <citation type="submission" date="2014-09" db="EMBL/GenBank/DDBJ databases">
        <authorList>
            <person name="Hjerde E."/>
        </authorList>
    </citation>
    <scope>NUCLEOTIDE SEQUENCE [LARGE SCALE GENOMIC DNA]</scope>
    <source>
        <strain evidence="4">06/09/139</strain>
    </source>
</reference>
<dbReference type="EMBL" id="LN554847">
    <property type="protein sequence ID" value="CED57601.1"/>
    <property type="molecule type" value="Genomic_DNA"/>
</dbReference>
<protein>
    <submittedName>
        <fullName evidence="3">Putative membrane protein</fullName>
    </submittedName>
</protein>
<dbReference type="KEGG" id="awd:AWOD_II_0982"/>
<dbReference type="AlphaFoldDB" id="A0A090I7P2"/>
<name>A0A090I7P2_9GAMM</name>
<dbReference type="GeneID" id="28543237"/>
<sequence length="125" mass="13827">MSLVSMPFVGSGQDLGLHIAASVVMIGSIVALAYGFWKLHELPINKAHSKQHQQIGLITALTWIGFVWHWVWVLAVICAFVDAEKALIKIRDIWHQPTSLSQTQAQTPIIETGTTTSTQEENHNA</sequence>
<evidence type="ECO:0000256" key="2">
    <source>
        <dbReference type="SAM" id="Phobius"/>
    </source>
</evidence>
<keyword evidence="2" id="KW-1133">Transmembrane helix</keyword>
<feature type="transmembrane region" description="Helical" evidence="2">
    <location>
        <begin position="57"/>
        <end position="81"/>
    </location>
</feature>
<keyword evidence="2" id="KW-0812">Transmembrane</keyword>